<dbReference type="PRINTS" id="PR01217">
    <property type="entry name" value="PRICHEXTENSN"/>
</dbReference>
<feature type="compositionally biased region" description="Basic and acidic residues" evidence="2">
    <location>
        <begin position="397"/>
        <end position="407"/>
    </location>
</feature>
<feature type="compositionally biased region" description="Basic and acidic residues" evidence="2">
    <location>
        <begin position="665"/>
        <end position="693"/>
    </location>
</feature>
<evidence type="ECO:0000256" key="1">
    <source>
        <dbReference type="SAM" id="Coils"/>
    </source>
</evidence>
<dbReference type="PANTHER" id="PTHR21563:SF3">
    <property type="entry name" value="ZINC FINGER C3H1 DOMAIN-CONTAINING PROTEIN"/>
    <property type="match status" value="1"/>
</dbReference>
<dbReference type="GO" id="GO:0005634">
    <property type="term" value="C:nucleus"/>
    <property type="evidence" value="ECO:0007669"/>
    <property type="project" value="TreeGrafter"/>
</dbReference>
<dbReference type="STRING" id="400682.A0A1X7VP50"/>
<feature type="region of interest" description="Disordered" evidence="2">
    <location>
        <begin position="892"/>
        <end position="964"/>
    </location>
</feature>
<feature type="compositionally biased region" description="Pro residues" evidence="2">
    <location>
        <begin position="181"/>
        <end position="199"/>
    </location>
</feature>
<dbReference type="KEGG" id="aqu:100632317"/>
<evidence type="ECO:0000256" key="2">
    <source>
        <dbReference type="SAM" id="MobiDB-lite"/>
    </source>
</evidence>
<feature type="coiled-coil region" evidence="1">
    <location>
        <begin position="827"/>
        <end position="875"/>
    </location>
</feature>
<dbReference type="GO" id="GO:0006396">
    <property type="term" value="P:RNA processing"/>
    <property type="evidence" value="ECO:0007669"/>
    <property type="project" value="InterPro"/>
</dbReference>
<dbReference type="Proteomes" id="UP000007879">
    <property type="component" value="Unassembled WGS sequence"/>
</dbReference>
<dbReference type="OrthoDB" id="1922977at2759"/>
<keyword evidence="1" id="KW-0175">Coiled coil</keyword>
<feature type="compositionally biased region" description="Low complexity" evidence="2">
    <location>
        <begin position="720"/>
        <end position="738"/>
    </location>
</feature>
<reference evidence="4" key="1">
    <citation type="journal article" date="2010" name="Nature">
        <title>The Amphimedon queenslandica genome and the evolution of animal complexity.</title>
        <authorList>
            <person name="Srivastava M."/>
            <person name="Simakov O."/>
            <person name="Chapman J."/>
            <person name="Fahey B."/>
            <person name="Gauthier M.E."/>
            <person name="Mitros T."/>
            <person name="Richards G.S."/>
            <person name="Conaco C."/>
            <person name="Dacre M."/>
            <person name="Hellsten U."/>
            <person name="Larroux C."/>
            <person name="Putnam N.H."/>
            <person name="Stanke M."/>
            <person name="Adamska M."/>
            <person name="Darling A."/>
            <person name="Degnan S.M."/>
            <person name="Oakley T.H."/>
            <person name="Plachetzki D.C."/>
            <person name="Zhai Y."/>
            <person name="Adamski M."/>
            <person name="Calcino A."/>
            <person name="Cummins S.F."/>
            <person name="Goodstein D.M."/>
            <person name="Harris C."/>
            <person name="Jackson D.J."/>
            <person name="Leys S.P."/>
            <person name="Shu S."/>
            <person name="Woodcroft B.J."/>
            <person name="Vervoort M."/>
            <person name="Kosik K.S."/>
            <person name="Manning G."/>
            <person name="Degnan B.M."/>
            <person name="Rokhsar D.S."/>
        </authorList>
    </citation>
    <scope>NUCLEOTIDE SEQUENCE [LARGE SCALE GENOMIC DNA]</scope>
</reference>
<evidence type="ECO:0000313" key="4">
    <source>
        <dbReference type="Proteomes" id="UP000007879"/>
    </source>
</evidence>
<dbReference type="InParanoid" id="A0A1X7VP50"/>
<protein>
    <recommendedName>
        <fullName evidence="5">Zinc-finger domain-containing protein</fullName>
    </recommendedName>
</protein>
<feature type="compositionally biased region" description="Pro residues" evidence="2">
    <location>
        <begin position="206"/>
        <end position="223"/>
    </location>
</feature>
<feature type="compositionally biased region" description="Basic and acidic residues" evidence="2">
    <location>
        <begin position="93"/>
        <end position="106"/>
    </location>
</feature>
<dbReference type="InterPro" id="IPR039278">
    <property type="entry name" value="Red1"/>
</dbReference>
<feature type="region of interest" description="Disordered" evidence="2">
    <location>
        <begin position="178"/>
        <end position="242"/>
    </location>
</feature>
<feature type="region of interest" description="Disordered" evidence="2">
    <location>
        <begin position="1"/>
        <end position="36"/>
    </location>
</feature>
<dbReference type="EnsemblMetazoa" id="Aqu2.1.41664_001">
    <property type="protein sequence ID" value="Aqu2.1.41664_001"/>
    <property type="gene ID" value="Aqu2.1.41664"/>
</dbReference>
<dbReference type="eggNOG" id="KOG4839">
    <property type="taxonomic scope" value="Eukaryota"/>
</dbReference>
<dbReference type="SMART" id="SM00386">
    <property type="entry name" value="HAT"/>
    <property type="match status" value="3"/>
</dbReference>
<dbReference type="Gene3D" id="1.25.40.10">
    <property type="entry name" value="Tetratricopeptide repeat domain"/>
    <property type="match status" value="1"/>
</dbReference>
<sequence length="1795" mass="200906">MAARYRERRERERNRSPFSRQRRDYTPGDGYYSYNGLDYEREAHDSLYDRARTRDYGHYPYRESLGHPVSSPFTRRSLHSPPSSSHHFFPRRRYNDEYHSIPHPDYRLPSPPPRNTPLPDYLAIPRDYVTHSQEYLTHPPPRDFVPSPPRDFVTSPPPPSSLYPRDYSAIPSSIAFRLSPAPSPPLPPPSPPLPPPSPAPLFSAPSSPPLPLFNPPPPSPPPSGGLQWQGSSNDLLYIDEPGASDAQGSNIYYNGGERPYSIPALDTSDLSNALEMLRRSIKSEDMRSNDLRSEDVVKDSVFMRLDSHARASPIKSEDTSTDYTPVPMDISTPEPDQSIISDTVDHYIKIAKNTVSNKSAVSNNTVDLPSLIPPLFDNAMSHEDELNPPDPPAFFDDMSHDVSHDDLSPNPPPNVSLSHDASHDLPCEDLELLFLRLTAIRSMLSKQTDPNLDYSNTDIDANVSDIADTNTDIDANASDHNIVSTTCIDTTDTIASEYHQYADSNADIDTTTDHHADIDTTDDSKVESHHTADTNTDIVNVPSSKDSQLAVKLVKDLEVTNVADPHIDSTADIVVSESLSNLVNSKTEVKTDIETEVNTDIKAEVSTDIETEVITDIEREVNTDTETKVNTNIETEVNTDIKAKVNADTSTDPDVHIDINVDPDTVAHDDIKPHADTDPDTHGSTEVACKVDNDTNDVNATDVNTETPGDKSIDPASINSTDSSQPVTSSSSPHTTSTSVSVVAMDNGSVAMDTGSVAMDTESVAVDTTLSDSAVKPAELSSVKVVTSSTNTWNVKEFKIISQDDEDIEGEGHVEQATVHFGGSDVTAKLKERLTFYESRCEMLESNVKSLARELKLAEKELEKCRKEETHIRNELKSLGRISIDSNHVMQSAESTNGNDHKNKRKRVHVDGKKITKQPTLSNRTSKKIKTSQSAPPKPDQPPTKPHLPNLRPRPRRLSPHLPDFPLSSQTIELLFGSTKVNTNCLKSWKPSLPLLHSTLLIMNPVSIATGQPLNLLSLPKINSSVLFSLPPSFSPNNADIASNTLSLSPATGPYQSPLLLFKSYRVNPLYRTLFKHSLTSPTHSNAINPHQPLCRFQYKGKCNNKDCKGQHWDSIQLSEDEISLHLLSQYPSISKPDPTLRDAMTASEWLLLTTHTIHQQSSSVLSPVTTSAEKKTHSRDLKPVPVEHSYQYQDATKKKSGRYFMSEGTDAKDDVLSKVKQFSFIGNIREAEDLLKKSVESDPNNEDFWFEYIKINPDIYQVAFEKCPSIKILKQGIKESRSVPDKKMCIIKCIQIIERQQLSVDAVSVSHFMLELVLSYVSIDLLTHDIESGLTVLKNVLEDKGIDSCSSLMGFMTNEDKVFLCLTYLHLLVNPSAPLPGCHGNMIPVTIVTKEPFFIKWTKEGDGIISKFMEVFISILNVRIFKDVMMPDSIRYLYPIYINLFIFEVVQGRGVNAMNSINRLLNNINPNVVQLVLLRHSLTSFKPKAPAEIVKSEKQLHPLLYYATALYCIEKANDAIAKDILEKAVINCFDMKTAEVEPLTLYQKLLGLSYCYESPLLISGNDVQNDLVYWWLCYCLYKRVVDIETVEETYEVSVNSVSTQRDGYEQLWFDYIAVLIIKINNSNQSIETLCNVIKRCLLVLPQKSHTNVMRLLDSLLGSSNVIVNILYVLLSSLPNNLSLISMYLNYSLKYNVINENVIESFYYSLPSSRYNLLIPVEVSLGHYREARLLFQELVKDRPFDYDMWNEFLLFELAGLVHGYSNEELVLSLLKLAKESNIDLKNINCLRKESS</sequence>
<feature type="region of interest" description="Disordered" evidence="2">
    <location>
        <begin position="134"/>
        <end position="164"/>
    </location>
</feature>
<feature type="compositionally biased region" description="Pro residues" evidence="2">
    <location>
        <begin position="936"/>
        <end position="946"/>
    </location>
</feature>
<name>A0A1X7VP50_AMPQE</name>
<feature type="region of interest" description="Disordered" evidence="2">
    <location>
        <begin position="66"/>
        <end position="121"/>
    </location>
</feature>
<keyword evidence="4" id="KW-1185">Reference proteome</keyword>
<reference evidence="3" key="2">
    <citation type="submission" date="2017-05" db="UniProtKB">
        <authorList>
            <consortium name="EnsemblMetazoa"/>
        </authorList>
    </citation>
    <scope>IDENTIFICATION</scope>
</reference>
<evidence type="ECO:0000313" key="3">
    <source>
        <dbReference type="EnsemblMetazoa" id="Aqu2.1.41664_001"/>
    </source>
</evidence>
<dbReference type="GO" id="GO:0000178">
    <property type="term" value="C:exosome (RNase complex)"/>
    <property type="evidence" value="ECO:0007669"/>
    <property type="project" value="TreeGrafter"/>
</dbReference>
<accession>A0A1X7VP50</accession>
<dbReference type="PANTHER" id="PTHR21563">
    <property type="entry name" value="ZINC FINGER C3H1 DOMAIN-CONTAINING PROTEIN"/>
    <property type="match status" value="1"/>
</dbReference>
<feature type="region of interest" description="Disordered" evidence="2">
    <location>
        <begin position="665"/>
        <end position="738"/>
    </location>
</feature>
<dbReference type="InterPro" id="IPR003107">
    <property type="entry name" value="HAT"/>
</dbReference>
<feature type="compositionally biased region" description="Basic and acidic residues" evidence="2">
    <location>
        <begin position="1"/>
        <end position="26"/>
    </location>
</feature>
<dbReference type="EnsemblMetazoa" id="XM_020005707.1">
    <property type="protein sequence ID" value="XP_019861266.1"/>
    <property type="gene ID" value="LOC100632317"/>
</dbReference>
<feature type="compositionally biased region" description="Pro residues" evidence="2">
    <location>
        <begin position="138"/>
        <end position="161"/>
    </location>
</feature>
<feature type="compositionally biased region" description="Low complexity" evidence="2">
    <location>
        <begin position="696"/>
        <end position="707"/>
    </location>
</feature>
<gene>
    <name evidence="3" type="primary">100632317</name>
</gene>
<feature type="region of interest" description="Disordered" evidence="2">
    <location>
        <begin position="312"/>
        <end position="338"/>
    </location>
</feature>
<dbReference type="InterPro" id="IPR011990">
    <property type="entry name" value="TPR-like_helical_dom_sf"/>
</dbReference>
<feature type="region of interest" description="Disordered" evidence="2">
    <location>
        <begin position="379"/>
        <end position="413"/>
    </location>
</feature>
<proteinExistence type="predicted"/>
<evidence type="ECO:0008006" key="5">
    <source>
        <dbReference type="Google" id="ProtNLM"/>
    </source>
</evidence>
<organism evidence="3">
    <name type="scientific">Amphimedon queenslandica</name>
    <name type="common">Sponge</name>
    <dbReference type="NCBI Taxonomy" id="400682"/>
    <lineage>
        <taxon>Eukaryota</taxon>
        <taxon>Metazoa</taxon>
        <taxon>Porifera</taxon>
        <taxon>Demospongiae</taxon>
        <taxon>Heteroscleromorpha</taxon>
        <taxon>Haplosclerida</taxon>
        <taxon>Niphatidae</taxon>
        <taxon>Amphimedon</taxon>
    </lineage>
</organism>